<keyword evidence="3" id="KW-1185">Reference proteome</keyword>
<feature type="domain" description="HD/PDEase" evidence="1">
    <location>
        <begin position="40"/>
        <end position="166"/>
    </location>
</feature>
<dbReference type="PANTHER" id="PTHR33594:SF1">
    <property type="entry name" value="HD_PDEASE DOMAIN-CONTAINING PROTEIN"/>
    <property type="match status" value="1"/>
</dbReference>
<dbReference type="Pfam" id="PF01966">
    <property type="entry name" value="HD"/>
    <property type="match status" value="1"/>
</dbReference>
<reference evidence="2 3" key="1">
    <citation type="submission" date="2024-03" db="EMBL/GenBank/DDBJ databases">
        <title>Complete genome sequence of the green alga Chloropicon roscoffensis RCC1871.</title>
        <authorList>
            <person name="Lemieux C."/>
            <person name="Pombert J.-F."/>
            <person name="Otis C."/>
            <person name="Turmel M."/>
        </authorList>
    </citation>
    <scope>NUCLEOTIDE SEQUENCE [LARGE SCALE GENOMIC DNA]</scope>
    <source>
        <strain evidence="2 3">RCC1871</strain>
    </source>
</reference>
<gene>
    <name evidence="2" type="ORF">HKI87_14g76760</name>
</gene>
<dbReference type="InterPro" id="IPR006674">
    <property type="entry name" value="HD_domain"/>
</dbReference>
<dbReference type="SMART" id="SM00471">
    <property type="entry name" value="HDc"/>
    <property type="match status" value="1"/>
</dbReference>
<dbReference type="PANTHER" id="PTHR33594">
    <property type="entry name" value="SUPERFAMILY HYDROLASE, PUTATIVE (AFU_ORTHOLOGUE AFUA_1G03035)-RELATED"/>
    <property type="match status" value="1"/>
</dbReference>
<accession>A0AAX4PIK1</accession>
<dbReference type="CDD" id="cd00077">
    <property type="entry name" value="HDc"/>
    <property type="match status" value="1"/>
</dbReference>
<protein>
    <submittedName>
        <fullName evidence="2">HD domain-containing protein</fullName>
    </submittedName>
</protein>
<evidence type="ECO:0000313" key="2">
    <source>
        <dbReference type="EMBL" id="WZN66113.1"/>
    </source>
</evidence>
<evidence type="ECO:0000259" key="1">
    <source>
        <dbReference type="SMART" id="SM00471"/>
    </source>
</evidence>
<dbReference type="Gene3D" id="1.10.3210.50">
    <property type="match status" value="1"/>
</dbReference>
<proteinExistence type="predicted"/>
<dbReference type="InterPro" id="IPR003607">
    <property type="entry name" value="HD/PDEase_dom"/>
</dbReference>
<dbReference type="EMBL" id="CP151514">
    <property type="protein sequence ID" value="WZN66113.1"/>
    <property type="molecule type" value="Genomic_DNA"/>
</dbReference>
<evidence type="ECO:0000313" key="3">
    <source>
        <dbReference type="Proteomes" id="UP001472866"/>
    </source>
</evidence>
<sequence length="248" mass="27563">MVGATTMEQGSAGVGQGKYDDLLKEAREFALKASNDASYDGSHDWHHVMRVAKNAKDIAEHENFENGHRSRTLVQVIALLHDVADSKYKGYEARARELLDKLGEWTVGGLMTEEDKDLINFVISRMSFKDESKGSCAGLELPTEFKVVQDADRLDAIGAVGIARCFMFGGSRGSEIIRWEDPSRGGGEVRGNGKAIPYKTCVGHFYEKLLKLKDMMKTRRGAELAGERHEVMVKFLATIESECDFYSS</sequence>
<organism evidence="2 3">
    <name type="scientific">Chloropicon roscoffensis</name>
    <dbReference type="NCBI Taxonomy" id="1461544"/>
    <lineage>
        <taxon>Eukaryota</taxon>
        <taxon>Viridiplantae</taxon>
        <taxon>Chlorophyta</taxon>
        <taxon>Chloropicophyceae</taxon>
        <taxon>Chloropicales</taxon>
        <taxon>Chloropicaceae</taxon>
        <taxon>Chloropicon</taxon>
    </lineage>
</organism>
<dbReference type="SUPFAM" id="SSF109604">
    <property type="entry name" value="HD-domain/PDEase-like"/>
    <property type="match status" value="1"/>
</dbReference>
<name>A0AAX4PIK1_9CHLO</name>
<dbReference type="AlphaFoldDB" id="A0AAX4PIK1"/>
<dbReference type="Proteomes" id="UP001472866">
    <property type="component" value="Chromosome 14"/>
</dbReference>